<evidence type="ECO:0000256" key="3">
    <source>
        <dbReference type="ARBA" id="ARBA00022679"/>
    </source>
</evidence>
<dbReference type="Pfam" id="PF08241">
    <property type="entry name" value="Methyltransf_11"/>
    <property type="match status" value="1"/>
</dbReference>
<dbReference type="InterPro" id="IPR029063">
    <property type="entry name" value="SAM-dependent_MTases_sf"/>
</dbReference>
<dbReference type="InterPro" id="IPR051052">
    <property type="entry name" value="Diverse_substrate_MTase"/>
</dbReference>
<dbReference type="GO" id="GO:0032259">
    <property type="term" value="P:methylation"/>
    <property type="evidence" value="ECO:0007669"/>
    <property type="project" value="UniProtKB-KW"/>
</dbReference>
<dbReference type="EMBL" id="CAACVR010000012">
    <property type="protein sequence ID" value="VEU21295.1"/>
    <property type="molecule type" value="Genomic_DNA"/>
</dbReference>
<dbReference type="Gene3D" id="3.40.50.150">
    <property type="entry name" value="Vaccinia Virus protein VP39"/>
    <property type="match status" value="1"/>
</dbReference>
<evidence type="ECO:0000313" key="5">
    <source>
        <dbReference type="EMBL" id="VEU21295.1"/>
    </source>
</evidence>
<dbReference type="FunCoup" id="A0A448YK31">
    <property type="interactions" value="752"/>
</dbReference>
<dbReference type="InParanoid" id="A0A448YK31"/>
<dbReference type="PANTHER" id="PTHR44942">
    <property type="entry name" value="METHYLTRANSF_11 DOMAIN-CONTAINING PROTEIN"/>
    <property type="match status" value="1"/>
</dbReference>
<sequence>MSAFSDKAFDANQYSSFRPTYPPDFYEKIVDFHAKGKDGQFGTLLDLGCGPGEASIPLLGYFKDEVIATDISSAMIKTAKTNFANALEDLRKKKKEGKKVQIPKKVTLELSAGEDLSKVDSGSIDLVVAAECVHWFQWDKWLTEMVRILKDNGSLIYFAYCDPVFVGEPKANEIYEKFVYQNGDYLGPYWEQPGRSRLRKLVKELNDKVLNDDRFEDVKVRYYNPLGEDSSRDDKMLISRIYSVADFIKYVNTWSSSHKWNATHPDDAEDAGELFFGKLSKELNWTRETQIHITWKTVYVFARKHAD</sequence>
<dbReference type="CDD" id="cd02440">
    <property type="entry name" value="AdoMet_MTases"/>
    <property type="match status" value="1"/>
</dbReference>
<proteinExistence type="inferred from homology"/>
<evidence type="ECO:0000256" key="2">
    <source>
        <dbReference type="ARBA" id="ARBA00022603"/>
    </source>
</evidence>
<dbReference type="GO" id="GO:0008757">
    <property type="term" value="F:S-adenosylmethionine-dependent methyltransferase activity"/>
    <property type="evidence" value="ECO:0007669"/>
    <property type="project" value="InterPro"/>
</dbReference>
<keyword evidence="2" id="KW-0489">Methyltransferase</keyword>
<evidence type="ECO:0000259" key="4">
    <source>
        <dbReference type="Pfam" id="PF08241"/>
    </source>
</evidence>
<name>A0A448YK31_BRENA</name>
<dbReference type="SUPFAM" id="SSF53335">
    <property type="entry name" value="S-adenosyl-L-methionine-dependent methyltransferases"/>
    <property type="match status" value="1"/>
</dbReference>
<evidence type="ECO:0000256" key="1">
    <source>
        <dbReference type="ARBA" id="ARBA00008361"/>
    </source>
</evidence>
<gene>
    <name evidence="5" type="ORF">BRENAR_LOCUS2030</name>
</gene>
<feature type="domain" description="Methyltransferase type 11" evidence="4">
    <location>
        <begin position="45"/>
        <end position="156"/>
    </location>
</feature>
<dbReference type="AlphaFoldDB" id="A0A448YK31"/>
<dbReference type="InterPro" id="IPR013216">
    <property type="entry name" value="Methyltransf_11"/>
</dbReference>
<organism evidence="5 6">
    <name type="scientific">Brettanomyces naardenensis</name>
    <name type="common">Yeast</name>
    <dbReference type="NCBI Taxonomy" id="13370"/>
    <lineage>
        <taxon>Eukaryota</taxon>
        <taxon>Fungi</taxon>
        <taxon>Dikarya</taxon>
        <taxon>Ascomycota</taxon>
        <taxon>Saccharomycotina</taxon>
        <taxon>Pichiomycetes</taxon>
        <taxon>Pichiales</taxon>
        <taxon>Pichiaceae</taxon>
        <taxon>Brettanomyces</taxon>
    </lineage>
</organism>
<keyword evidence="6" id="KW-1185">Reference proteome</keyword>
<reference evidence="5 6" key="1">
    <citation type="submission" date="2018-12" db="EMBL/GenBank/DDBJ databases">
        <authorList>
            <person name="Tiukova I."/>
            <person name="Dainat J."/>
        </authorList>
    </citation>
    <scope>NUCLEOTIDE SEQUENCE [LARGE SCALE GENOMIC DNA]</scope>
</reference>
<keyword evidence="3" id="KW-0808">Transferase</keyword>
<dbReference type="PANTHER" id="PTHR44942:SF4">
    <property type="entry name" value="METHYLTRANSFERASE TYPE 11 DOMAIN-CONTAINING PROTEIN"/>
    <property type="match status" value="1"/>
</dbReference>
<dbReference type="STRING" id="13370.A0A448YK31"/>
<dbReference type="Proteomes" id="UP000290900">
    <property type="component" value="Unassembled WGS sequence"/>
</dbReference>
<evidence type="ECO:0000313" key="6">
    <source>
        <dbReference type="Proteomes" id="UP000290900"/>
    </source>
</evidence>
<dbReference type="OrthoDB" id="10027013at2759"/>
<comment type="similarity">
    <text evidence="1">Belongs to the methyltransferase superfamily.</text>
</comment>
<protein>
    <submittedName>
        <fullName evidence="5">DEKNAAC102318</fullName>
    </submittedName>
</protein>
<accession>A0A448YK31</accession>